<evidence type="ECO:0000259" key="2">
    <source>
        <dbReference type="Pfam" id="PF01408"/>
    </source>
</evidence>
<proteinExistence type="predicted"/>
<dbReference type="InterPro" id="IPR036291">
    <property type="entry name" value="NAD(P)-bd_dom_sf"/>
</dbReference>
<accession>A0A5C5ZPJ4</accession>
<keyword evidence="4" id="KW-1185">Reference proteome</keyword>
<dbReference type="PANTHER" id="PTHR43818">
    <property type="entry name" value="BCDNA.GH03377"/>
    <property type="match status" value="1"/>
</dbReference>
<dbReference type="EMBL" id="SJPM01000018">
    <property type="protein sequence ID" value="TWT89389.1"/>
    <property type="molecule type" value="Genomic_DNA"/>
</dbReference>
<dbReference type="Gene3D" id="3.40.50.720">
    <property type="entry name" value="NAD(P)-binding Rossmann-like Domain"/>
    <property type="match status" value="1"/>
</dbReference>
<name>A0A5C5ZPJ4_9BACT</name>
<dbReference type="Gene3D" id="3.30.360.10">
    <property type="entry name" value="Dihydrodipicolinate Reductase, domain 2"/>
    <property type="match status" value="1"/>
</dbReference>
<dbReference type="Proteomes" id="UP000316213">
    <property type="component" value="Unassembled WGS sequence"/>
</dbReference>
<dbReference type="Pfam" id="PF01408">
    <property type="entry name" value="GFO_IDH_MocA"/>
    <property type="match status" value="1"/>
</dbReference>
<feature type="region of interest" description="Disordered" evidence="1">
    <location>
        <begin position="1"/>
        <end position="25"/>
    </location>
</feature>
<evidence type="ECO:0000256" key="1">
    <source>
        <dbReference type="SAM" id="MobiDB-lite"/>
    </source>
</evidence>
<dbReference type="AlphaFoldDB" id="A0A5C5ZPJ4"/>
<reference evidence="3 4" key="1">
    <citation type="submission" date="2019-02" db="EMBL/GenBank/DDBJ databases">
        <title>Deep-cultivation of Planctomycetes and their phenomic and genomic characterization uncovers novel biology.</title>
        <authorList>
            <person name="Wiegand S."/>
            <person name="Jogler M."/>
            <person name="Boedeker C."/>
            <person name="Pinto D."/>
            <person name="Vollmers J."/>
            <person name="Rivas-Marin E."/>
            <person name="Kohn T."/>
            <person name="Peeters S.H."/>
            <person name="Heuer A."/>
            <person name="Rast P."/>
            <person name="Oberbeckmann S."/>
            <person name="Bunk B."/>
            <person name="Jeske O."/>
            <person name="Meyerdierks A."/>
            <person name="Storesund J.E."/>
            <person name="Kallscheuer N."/>
            <person name="Luecker S."/>
            <person name="Lage O.M."/>
            <person name="Pohl T."/>
            <person name="Merkel B.J."/>
            <person name="Hornburger P."/>
            <person name="Mueller R.-W."/>
            <person name="Bruemmer F."/>
            <person name="Labrenz M."/>
            <person name="Spormann A.M."/>
            <person name="Op Den Camp H."/>
            <person name="Overmann J."/>
            <person name="Amann R."/>
            <person name="Jetten M.S.M."/>
            <person name="Mascher T."/>
            <person name="Medema M.H."/>
            <person name="Devos D.P."/>
            <person name="Kaster A.-K."/>
            <person name="Ovreas L."/>
            <person name="Rohde M."/>
            <person name="Galperin M.Y."/>
            <person name="Jogler C."/>
        </authorList>
    </citation>
    <scope>NUCLEOTIDE SEQUENCE [LARGE SCALE GENOMIC DNA]</scope>
    <source>
        <strain evidence="3 4">Pla100</strain>
    </source>
</reference>
<dbReference type="PANTHER" id="PTHR43818:SF5">
    <property type="entry name" value="OXIDOREDUCTASE FAMILY PROTEIN"/>
    <property type="match status" value="1"/>
</dbReference>
<dbReference type="GO" id="GO:0000166">
    <property type="term" value="F:nucleotide binding"/>
    <property type="evidence" value="ECO:0007669"/>
    <property type="project" value="InterPro"/>
</dbReference>
<sequence length="417" mass="44942">MTQPNRKAPLAAHVQSAGRQHEAGRHNVPGRINEALVGVGNRRGFFAKSSMAIAGGAVLAAEQTIARAAHAFGSDTLRVGLIGCGARGKAAAIEALQTNHLLDSGRVELFAMADAFGNQLQSAYRAINSRQSGFVNVGDRRFVGLTAWRQLLATDIDLVILAAPPVFRADQFSAAIEAGKHVMMESHVAIDQNGLEKIQAAAIAARNQRLAVASGLQRRHEVRSQQTIEQLRIGKIGRLVSANLYASQIGLPPSAERNQTRSGDFELKHWMHFRWAGGDVIDHRLLHSLDVVNWAFGATPIYAESEDQAIRYTYSDGRIALASYGGDHSQRRGMGELLEGSLGSCDFARGLIRDAAGKIVWQSDAKEIAGKGWQGQFNAFISAIRSGQPLDETDLAIQSTSSWLVGRESLLAVAAHS</sequence>
<evidence type="ECO:0000313" key="3">
    <source>
        <dbReference type="EMBL" id="TWT89389.1"/>
    </source>
</evidence>
<dbReference type="EC" id="1.1.1.18" evidence="3"/>
<feature type="domain" description="Gfo/Idh/MocA-like oxidoreductase N-terminal" evidence="2">
    <location>
        <begin position="77"/>
        <end position="207"/>
    </location>
</feature>
<gene>
    <name evidence="3" type="primary">iolG_13</name>
    <name evidence="3" type="ORF">Pla100_55520</name>
</gene>
<dbReference type="InterPro" id="IPR050463">
    <property type="entry name" value="Gfo/Idh/MocA_oxidrdct_glycsds"/>
</dbReference>
<dbReference type="InterPro" id="IPR000683">
    <property type="entry name" value="Gfo/Idh/MocA-like_OxRdtase_N"/>
</dbReference>
<protein>
    <submittedName>
        <fullName evidence="3">Inositol 2-dehydrogenase/D-chiro-inositol 3-dehydrogenase</fullName>
        <ecNumber evidence="3">1.1.1.18</ecNumber>
    </submittedName>
</protein>
<keyword evidence="3" id="KW-0560">Oxidoreductase</keyword>
<dbReference type="SUPFAM" id="SSF51735">
    <property type="entry name" value="NAD(P)-binding Rossmann-fold domains"/>
    <property type="match status" value="1"/>
</dbReference>
<comment type="caution">
    <text evidence="3">The sequence shown here is derived from an EMBL/GenBank/DDBJ whole genome shotgun (WGS) entry which is preliminary data.</text>
</comment>
<evidence type="ECO:0000313" key="4">
    <source>
        <dbReference type="Proteomes" id="UP000316213"/>
    </source>
</evidence>
<organism evidence="3 4">
    <name type="scientific">Neorhodopirellula pilleata</name>
    <dbReference type="NCBI Taxonomy" id="2714738"/>
    <lineage>
        <taxon>Bacteria</taxon>
        <taxon>Pseudomonadati</taxon>
        <taxon>Planctomycetota</taxon>
        <taxon>Planctomycetia</taxon>
        <taxon>Pirellulales</taxon>
        <taxon>Pirellulaceae</taxon>
        <taxon>Neorhodopirellula</taxon>
    </lineage>
</organism>
<dbReference type="GO" id="GO:0050112">
    <property type="term" value="F:inositol 2-dehydrogenase (NAD+) activity"/>
    <property type="evidence" value="ECO:0007669"/>
    <property type="project" value="UniProtKB-EC"/>
</dbReference>